<dbReference type="GO" id="GO:0005829">
    <property type="term" value="C:cytosol"/>
    <property type="evidence" value="ECO:0007669"/>
    <property type="project" value="TreeGrafter"/>
</dbReference>
<dbReference type="PANTHER" id="PTHR30543:SF21">
    <property type="entry name" value="NAD(P)H-DEPENDENT FMN REDUCTASE LOT6"/>
    <property type="match status" value="1"/>
</dbReference>
<dbReference type="GO" id="GO:0016491">
    <property type="term" value="F:oxidoreductase activity"/>
    <property type="evidence" value="ECO:0007669"/>
    <property type="project" value="InterPro"/>
</dbReference>
<sequence>MTIIAFAGSNSSTSINQALVNYVAGFSSDIEVICLKDYPSPLYSMDIEKADGIPKETVALYEKLQTADKLIISTSEHNGNMTAFFKSHLDWLSRHNRAFLKDKKVLLLSTSTGPGGAMHSLEITKTTLPHFGAEIIDSYSVKKFNDVFQDGKVTDESISNQLKDLVNKLVNS</sequence>
<dbReference type="InterPro" id="IPR029039">
    <property type="entry name" value="Flavoprotein-like_sf"/>
</dbReference>
<evidence type="ECO:0000313" key="2">
    <source>
        <dbReference type="EMBL" id="QEY25451.1"/>
    </source>
</evidence>
<evidence type="ECO:0000259" key="1">
    <source>
        <dbReference type="Pfam" id="PF03358"/>
    </source>
</evidence>
<dbReference type="EMBL" id="CP031700">
    <property type="protein sequence ID" value="QEY25451.1"/>
    <property type="molecule type" value="Genomic_DNA"/>
</dbReference>
<dbReference type="KEGG" id="nzl:D0T92_02115"/>
<dbReference type="PANTHER" id="PTHR30543">
    <property type="entry name" value="CHROMATE REDUCTASE"/>
    <property type="match status" value="1"/>
</dbReference>
<dbReference type="InterPro" id="IPR050712">
    <property type="entry name" value="NAD(P)H-dep_reductase"/>
</dbReference>
<dbReference type="Gene3D" id="3.40.50.360">
    <property type="match status" value="1"/>
</dbReference>
<evidence type="ECO:0000313" key="3">
    <source>
        <dbReference type="Proteomes" id="UP000325713"/>
    </source>
</evidence>
<dbReference type="InterPro" id="IPR005025">
    <property type="entry name" value="FMN_Rdtase-like_dom"/>
</dbReference>
<accession>A0A5J6PRV2</accession>
<dbReference type="Proteomes" id="UP000325713">
    <property type="component" value="Chromosome"/>
</dbReference>
<dbReference type="Pfam" id="PF03358">
    <property type="entry name" value="FMN_red"/>
    <property type="match status" value="1"/>
</dbReference>
<feature type="domain" description="NADPH-dependent FMN reductase-like" evidence="1">
    <location>
        <begin position="1"/>
        <end position="139"/>
    </location>
</feature>
<dbReference type="GO" id="GO:0010181">
    <property type="term" value="F:FMN binding"/>
    <property type="evidence" value="ECO:0007669"/>
    <property type="project" value="TreeGrafter"/>
</dbReference>
<protein>
    <submittedName>
        <fullName evidence="2">NADPH-dependent oxidoreductase</fullName>
    </submittedName>
</protein>
<proteinExistence type="predicted"/>
<organism evidence="2 3">
    <name type="scientific">Neisseria zalophi</name>
    <dbReference type="NCBI Taxonomy" id="640030"/>
    <lineage>
        <taxon>Bacteria</taxon>
        <taxon>Pseudomonadati</taxon>
        <taxon>Pseudomonadota</taxon>
        <taxon>Betaproteobacteria</taxon>
        <taxon>Neisseriales</taxon>
        <taxon>Neisseriaceae</taxon>
        <taxon>Neisseria</taxon>
    </lineage>
</organism>
<keyword evidence="3" id="KW-1185">Reference proteome</keyword>
<dbReference type="AlphaFoldDB" id="A0A5J6PRV2"/>
<name>A0A5J6PRV2_9NEIS</name>
<reference evidence="2 3" key="1">
    <citation type="submission" date="2018-08" db="EMBL/GenBank/DDBJ databases">
        <title>Neisseria zalophi ATCC BAA-2455 complete genome.</title>
        <authorList>
            <person name="Veseli I.A."/>
            <person name="Buttler R."/>
            <person name="Mascarenhas dos Santos A.C."/>
            <person name="Pombert J.-F."/>
        </authorList>
    </citation>
    <scope>NUCLEOTIDE SEQUENCE [LARGE SCALE GENOMIC DNA]</scope>
    <source>
        <strain evidence="2 3">ATCC BAA-2455</strain>
    </source>
</reference>
<dbReference type="SUPFAM" id="SSF52218">
    <property type="entry name" value="Flavoproteins"/>
    <property type="match status" value="1"/>
</dbReference>
<dbReference type="OrthoDB" id="9812295at2"/>
<gene>
    <name evidence="2" type="ORF">D0T92_02115</name>
</gene>
<dbReference type="RefSeq" id="WP_151049766.1">
    <property type="nucleotide sequence ID" value="NZ_CP031700.1"/>
</dbReference>